<proteinExistence type="predicted"/>
<dbReference type="EMBL" id="KK208911">
    <property type="protein sequence ID" value="EZF70516.1"/>
    <property type="molecule type" value="Genomic_DNA"/>
</dbReference>
<dbReference type="HOGENOM" id="CLU_2251997_0_0_1"/>
<organism evidence="1 2">
    <name type="scientific">Trichophyton soudanense CBS 452.61</name>
    <dbReference type="NCBI Taxonomy" id="1215331"/>
    <lineage>
        <taxon>Eukaryota</taxon>
        <taxon>Fungi</taxon>
        <taxon>Dikarya</taxon>
        <taxon>Ascomycota</taxon>
        <taxon>Pezizomycotina</taxon>
        <taxon>Eurotiomycetes</taxon>
        <taxon>Eurotiomycetidae</taxon>
        <taxon>Onygenales</taxon>
        <taxon>Arthrodermataceae</taxon>
        <taxon>Trichophyton</taxon>
    </lineage>
</organism>
<evidence type="ECO:0000313" key="1">
    <source>
        <dbReference type="EMBL" id="EZF70516.1"/>
    </source>
</evidence>
<keyword evidence="2" id="KW-1185">Reference proteome</keyword>
<dbReference type="AlphaFoldDB" id="A0A022XJP3"/>
<reference evidence="1 2" key="1">
    <citation type="submission" date="2014-02" db="EMBL/GenBank/DDBJ databases">
        <title>The Genome Sequence of Trichophyton rubrum (morphotype soudanense) CBS 452.61.</title>
        <authorList>
            <consortium name="The Broad Institute Genomics Platform"/>
            <person name="Cuomo C.A."/>
            <person name="White T.C."/>
            <person name="Graser Y."/>
            <person name="Martinez-Rossi N."/>
            <person name="Heitman J."/>
            <person name="Young S.K."/>
            <person name="Zeng Q."/>
            <person name="Gargeya S."/>
            <person name="Abouelleil A."/>
            <person name="Alvarado L."/>
            <person name="Chapman S.B."/>
            <person name="Gainer-Dewar J."/>
            <person name="Goldberg J."/>
            <person name="Griggs A."/>
            <person name="Gujja S."/>
            <person name="Hansen M."/>
            <person name="Howarth C."/>
            <person name="Imamovic A."/>
            <person name="Larimer J."/>
            <person name="Martinez D."/>
            <person name="Murphy C."/>
            <person name="Pearson M.D."/>
            <person name="Persinoti G."/>
            <person name="Poon T."/>
            <person name="Priest M."/>
            <person name="Roberts A.D."/>
            <person name="Saif S."/>
            <person name="Shea T.D."/>
            <person name="Sykes S.N."/>
            <person name="Wortman J."/>
            <person name="Nusbaum C."/>
            <person name="Birren B."/>
        </authorList>
    </citation>
    <scope>NUCLEOTIDE SEQUENCE [LARGE SCALE GENOMIC DNA]</scope>
    <source>
        <strain evidence="1 2">CBS 452.61</strain>
    </source>
</reference>
<gene>
    <name evidence="1" type="ORF">H105_07155</name>
</gene>
<protein>
    <submittedName>
        <fullName evidence="1">Uncharacterized protein</fullName>
    </submittedName>
</protein>
<name>A0A022XJP3_TRISD</name>
<evidence type="ECO:0000313" key="2">
    <source>
        <dbReference type="Proteomes" id="UP000023623"/>
    </source>
</evidence>
<sequence>MKCQYSPGTPAQITFATYLWGYHHHIGAGASRTSTYRTYHHPLLFCPHAGPLQDLPSCDMRQGRGANCPKAEAFLQSLCLEGKKSGKKEEKLFSPQPVVSRNSC</sequence>
<accession>A0A022XJP3</accession>
<dbReference type="Proteomes" id="UP000023623">
    <property type="component" value="Unassembled WGS sequence"/>
</dbReference>